<dbReference type="InterPro" id="IPR036412">
    <property type="entry name" value="HAD-like_sf"/>
</dbReference>
<dbReference type="AlphaFoldDB" id="A0A834U286"/>
<comment type="function">
    <text evidence="7">Removes the phosphate from trehalose 6-phosphate to produce free trehalose. Trehalose accumulation in plant may improve abiotic stress tolerance.</text>
</comment>
<keyword evidence="5 8" id="KW-0378">Hydrolase</keyword>
<comment type="pathway">
    <text evidence="3 8">Glycan biosynthesis; trehalose biosynthesis.</text>
</comment>
<dbReference type="Proteomes" id="UP000634136">
    <property type="component" value="Unassembled WGS sequence"/>
</dbReference>
<evidence type="ECO:0000256" key="3">
    <source>
        <dbReference type="ARBA" id="ARBA00005199"/>
    </source>
</evidence>
<dbReference type="NCBIfam" id="TIGR00685">
    <property type="entry name" value="T6PP"/>
    <property type="match status" value="1"/>
</dbReference>
<dbReference type="Pfam" id="PF02358">
    <property type="entry name" value="Trehalose_PPase"/>
    <property type="match status" value="1"/>
</dbReference>
<proteinExistence type="inferred from homology"/>
<comment type="similarity">
    <text evidence="4 8">Belongs to the trehalose phosphatase family.</text>
</comment>
<accession>A0A834U286</accession>
<dbReference type="FunFam" id="3.40.50.1000:FF:000073">
    <property type="entry name" value="Trehalose 6-phosphate phosphatase"/>
    <property type="match status" value="1"/>
</dbReference>
<comment type="catalytic activity">
    <reaction evidence="1 8">
        <text>alpha,alpha-trehalose 6-phosphate + H2O = alpha,alpha-trehalose + phosphate</text>
        <dbReference type="Rhea" id="RHEA:23420"/>
        <dbReference type="ChEBI" id="CHEBI:15377"/>
        <dbReference type="ChEBI" id="CHEBI:16551"/>
        <dbReference type="ChEBI" id="CHEBI:43474"/>
        <dbReference type="ChEBI" id="CHEBI:58429"/>
        <dbReference type="EC" id="3.1.3.12"/>
    </reaction>
</comment>
<evidence type="ECO:0000256" key="4">
    <source>
        <dbReference type="ARBA" id="ARBA00008770"/>
    </source>
</evidence>
<keyword evidence="6" id="KW-0346">Stress response</keyword>
<dbReference type="PANTHER" id="PTHR43768:SF17">
    <property type="entry name" value="TREHALOSE-PHOSPHATE PHOSPHATASE F-RELATED"/>
    <property type="match status" value="1"/>
</dbReference>
<evidence type="ECO:0000256" key="5">
    <source>
        <dbReference type="ARBA" id="ARBA00022801"/>
    </source>
</evidence>
<evidence type="ECO:0000313" key="9">
    <source>
        <dbReference type="EMBL" id="KAF7828389.1"/>
    </source>
</evidence>
<dbReference type="InterPro" id="IPR044651">
    <property type="entry name" value="OTSB-like"/>
</dbReference>
<name>A0A834U286_9FABA</name>
<comment type="caution">
    <text evidence="9">The sequence shown here is derived from an EMBL/GenBank/DDBJ whole genome shotgun (WGS) entry which is preliminary data.</text>
</comment>
<dbReference type="InterPro" id="IPR023214">
    <property type="entry name" value="HAD_sf"/>
</dbReference>
<dbReference type="NCBIfam" id="TIGR01484">
    <property type="entry name" value="HAD-SF-IIB"/>
    <property type="match status" value="1"/>
</dbReference>
<comment type="cofactor">
    <cofactor evidence="2 8">
        <name>a divalent metal cation</name>
        <dbReference type="ChEBI" id="CHEBI:60240"/>
    </cofactor>
</comment>
<protein>
    <recommendedName>
        <fullName evidence="8">Trehalose 6-phosphate phosphatase</fullName>
        <ecNumber evidence="8">3.1.3.12</ecNumber>
    </recommendedName>
</protein>
<dbReference type="UniPathway" id="UPA00299"/>
<dbReference type="GO" id="GO:0005992">
    <property type="term" value="P:trehalose biosynthetic process"/>
    <property type="evidence" value="ECO:0007669"/>
    <property type="project" value="UniProtKB-UniPathway"/>
</dbReference>
<evidence type="ECO:0000256" key="7">
    <source>
        <dbReference type="ARBA" id="ARBA00025274"/>
    </source>
</evidence>
<evidence type="ECO:0000256" key="2">
    <source>
        <dbReference type="ARBA" id="ARBA00001968"/>
    </source>
</evidence>
<evidence type="ECO:0000256" key="6">
    <source>
        <dbReference type="ARBA" id="ARBA00023016"/>
    </source>
</evidence>
<gene>
    <name evidence="9" type="ORF">G2W53_019553</name>
</gene>
<evidence type="ECO:0000256" key="1">
    <source>
        <dbReference type="ARBA" id="ARBA00000500"/>
    </source>
</evidence>
<evidence type="ECO:0000313" key="10">
    <source>
        <dbReference type="Proteomes" id="UP000634136"/>
    </source>
</evidence>
<dbReference type="SUPFAM" id="SSF56784">
    <property type="entry name" value="HAD-like"/>
    <property type="match status" value="1"/>
</dbReference>
<dbReference type="PANTHER" id="PTHR43768">
    <property type="entry name" value="TREHALOSE 6-PHOSPHATE PHOSPHATASE"/>
    <property type="match status" value="1"/>
</dbReference>
<dbReference type="EMBL" id="JAAIUW010000006">
    <property type="protein sequence ID" value="KAF7828389.1"/>
    <property type="molecule type" value="Genomic_DNA"/>
</dbReference>
<reference evidence="9" key="1">
    <citation type="submission" date="2020-09" db="EMBL/GenBank/DDBJ databases">
        <title>Genome-Enabled Discovery of Anthraquinone Biosynthesis in Senna tora.</title>
        <authorList>
            <person name="Kang S.-H."/>
            <person name="Pandey R.P."/>
            <person name="Lee C.-M."/>
            <person name="Sim J.-S."/>
            <person name="Jeong J.-T."/>
            <person name="Choi B.-S."/>
            <person name="Jung M."/>
            <person name="Ginzburg D."/>
            <person name="Zhao K."/>
            <person name="Won S.Y."/>
            <person name="Oh T.-J."/>
            <person name="Yu Y."/>
            <person name="Kim N.-H."/>
            <person name="Lee O.R."/>
            <person name="Lee T.-H."/>
            <person name="Bashyal P."/>
            <person name="Kim T.-S."/>
            <person name="Lee W.-H."/>
            <person name="Kawkins C."/>
            <person name="Kim C.-K."/>
            <person name="Kim J.S."/>
            <person name="Ahn B.O."/>
            <person name="Rhee S.Y."/>
            <person name="Sohng J.K."/>
        </authorList>
    </citation>
    <scope>NUCLEOTIDE SEQUENCE</scope>
    <source>
        <tissue evidence="9">Leaf</tissue>
    </source>
</reference>
<dbReference type="InterPro" id="IPR003337">
    <property type="entry name" value="Trehalose_PPase"/>
</dbReference>
<organism evidence="9 10">
    <name type="scientific">Senna tora</name>
    <dbReference type="NCBI Taxonomy" id="362788"/>
    <lineage>
        <taxon>Eukaryota</taxon>
        <taxon>Viridiplantae</taxon>
        <taxon>Streptophyta</taxon>
        <taxon>Embryophyta</taxon>
        <taxon>Tracheophyta</taxon>
        <taxon>Spermatophyta</taxon>
        <taxon>Magnoliopsida</taxon>
        <taxon>eudicotyledons</taxon>
        <taxon>Gunneridae</taxon>
        <taxon>Pentapetalae</taxon>
        <taxon>rosids</taxon>
        <taxon>fabids</taxon>
        <taxon>Fabales</taxon>
        <taxon>Fabaceae</taxon>
        <taxon>Caesalpinioideae</taxon>
        <taxon>Cassia clade</taxon>
        <taxon>Senna</taxon>
    </lineage>
</organism>
<sequence>MELKSSHVSPVLTEPVPMNKSRLGIHSSLLSYSQQDAASAPAKYTRSGSRKSVGSLDDVRCNGYLDAMKASSPPRKKVVKSCNNNTHLSAFDSDNEDYTSWTLDYPSALHYFENITERAKNKQIAMFLDYDGTLSPIVDDPDAAYMSEPMRATVTSVAKHFPTAIISGRSRDKVFELVKLRELYYAGSHGMDIIGPVSDTLSNNHPDCVKSTDYEGKEISLFQPAKEFLPMIDEVFRTLVDITKHIKGAKVENHKFCVSVHYRNVDENNWITVGQLVHDMLKDYPRLRSTHGRKVLEIRPVIDWNKGKAVEFLLDSLGLTNRDDVLPIYIGDDKTDEDAFKVLRESNRGYGILVSSVRKESNALYSLRDTSEVMKFLQLLVNWKRQQDDDKKQAPFLGIWF</sequence>
<evidence type="ECO:0000256" key="8">
    <source>
        <dbReference type="RuleBase" id="RU361117"/>
    </source>
</evidence>
<dbReference type="GO" id="GO:0004805">
    <property type="term" value="F:trehalose-phosphatase activity"/>
    <property type="evidence" value="ECO:0007669"/>
    <property type="project" value="UniProtKB-EC"/>
</dbReference>
<dbReference type="EC" id="3.1.3.12" evidence="8"/>
<dbReference type="OrthoDB" id="411251at2759"/>
<dbReference type="CDD" id="cd01627">
    <property type="entry name" value="HAD_TPP"/>
    <property type="match status" value="1"/>
</dbReference>
<dbReference type="InterPro" id="IPR006379">
    <property type="entry name" value="HAD-SF_hydro_IIB"/>
</dbReference>
<dbReference type="Gene3D" id="3.40.50.1000">
    <property type="entry name" value="HAD superfamily/HAD-like"/>
    <property type="match status" value="2"/>
</dbReference>
<keyword evidence="10" id="KW-1185">Reference proteome</keyword>